<proteinExistence type="predicted"/>
<keyword evidence="1" id="KW-0732">Signal</keyword>
<protein>
    <recommendedName>
        <fullName evidence="4">Apple domain-containing protein</fullName>
    </recommendedName>
</protein>
<keyword evidence="3" id="KW-1185">Reference proteome</keyword>
<evidence type="ECO:0000256" key="1">
    <source>
        <dbReference type="SAM" id="SignalP"/>
    </source>
</evidence>
<comment type="caution">
    <text evidence="2">The sequence shown here is derived from an EMBL/GenBank/DDBJ whole genome shotgun (WGS) entry which is preliminary data.</text>
</comment>
<accession>A0ABR4GGJ1</accession>
<evidence type="ECO:0000313" key="3">
    <source>
        <dbReference type="Proteomes" id="UP001610563"/>
    </source>
</evidence>
<name>A0ABR4GGJ1_9EURO</name>
<feature type="chain" id="PRO_5046460760" description="Apple domain-containing protein" evidence="1">
    <location>
        <begin position="19"/>
        <end position="176"/>
    </location>
</feature>
<sequence>MKLSIAILTTILSALASAAPPAAPAIADAGTASTNLLLTRQSTPNATCANELDALRTCQDNLASDLATCQTQAAAGSPFEDYTRCPRIHDQTTAVDGVTYRQRCNQGIASGTTVLRSEDLRYDACLAACSADRRCQGVNFWPANDRPCLMFSQYNSNWGSAGSQYIVIGALPTQRR</sequence>
<reference evidence="2 3" key="1">
    <citation type="submission" date="2024-07" db="EMBL/GenBank/DDBJ databases">
        <title>Section-level genome sequencing and comparative genomics of Aspergillus sections Usti and Cavernicolus.</title>
        <authorList>
            <consortium name="Lawrence Berkeley National Laboratory"/>
            <person name="Nybo J.L."/>
            <person name="Vesth T.C."/>
            <person name="Theobald S."/>
            <person name="Frisvad J.C."/>
            <person name="Larsen T.O."/>
            <person name="Kjaerboelling I."/>
            <person name="Rothschild-Mancinelli K."/>
            <person name="Lyhne E.K."/>
            <person name="Kogle M.E."/>
            <person name="Barry K."/>
            <person name="Clum A."/>
            <person name="Na H."/>
            <person name="Ledsgaard L."/>
            <person name="Lin J."/>
            <person name="Lipzen A."/>
            <person name="Kuo A."/>
            <person name="Riley R."/>
            <person name="Mondo S."/>
            <person name="Labutti K."/>
            <person name="Haridas S."/>
            <person name="Pangalinan J."/>
            <person name="Salamov A.A."/>
            <person name="Simmons B.A."/>
            <person name="Magnuson J.K."/>
            <person name="Chen J."/>
            <person name="Drula E."/>
            <person name="Henrissat B."/>
            <person name="Wiebenga A."/>
            <person name="Lubbers R.J."/>
            <person name="Gomes A.C."/>
            <person name="Makela M.R."/>
            <person name="Stajich J."/>
            <person name="Grigoriev I.V."/>
            <person name="Mortensen U.H."/>
            <person name="De Vries R.P."/>
            <person name="Baker S.E."/>
            <person name="Andersen M.R."/>
        </authorList>
    </citation>
    <scope>NUCLEOTIDE SEQUENCE [LARGE SCALE GENOMIC DNA]</scope>
    <source>
        <strain evidence="2 3">CBS 209.92</strain>
    </source>
</reference>
<gene>
    <name evidence="2" type="ORF">BJX66DRAFT_295816</name>
</gene>
<dbReference type="Proteomes" id="UP001610563">
    <property type="component" value="Unassembled WGS sequence"/>
</dbReference>
<organism evidence="2 3">
    <name type="scientific">Aspergillus keveii</name>
    <dbReference type="NCBI Taxonomy" id="714993"/>
    <lineage>
        <taxon>Eukaryota</taxon>
        <taxon>Fungi</taxon>
        <taxon>Dikarya</taxon>
        <taxon>Ascomycota</taxon>
        <taxon>Pezizomycotina</taxon>
        <taxon>Eurotiomycetes</taxon>
        <taxon>Eurotiomycetidae</taxon>
        <taxon>Eurotiales</taxon>
        <taxon>Aspergillaceae</taxon>
        <taxon>Aspergillus</taxon>
        <taxon>Aspergillus subgen. Nidulantes</taxon>
    </lineage>
</organism>
<dbReference type="EMBL" id="JBFTWV010000014">
    <property type="protein sequence ID" value="KAL2798169.1"/>
    <property type="molecule type" value="Genomic_DNA"/>
</dbReference>
<evidence type="ECO:0000313" key="2">
    <source>
        <dbReference type="EMBL" id="KAL2798169.1"/>
    </source>
</evidence>
<feature type="signal peptide" evidence="1">
    <location>
        <begin position="1"/>
        <end position="18"/>
    </location>
</feature>
<evidence type="ECO:0008006" key="4">
    <source>
        <dbReference type="Google" id="ProtNLM"/>
    </source>
</evidence>